<dbReference type="Proteomes" id="UP001174934">
    <property type="component" value="Unassembled WGS sequence"/>
</dbReference>
<sequence>GIFPIASRFNHACDEKRNVNYTFNEQENTMVFKVHRPAAALRTCTRCTASVAPAASPRAVIPYALARP</sequence>
<evidence type="ECO:0000313" key="1">
    <source>
        <dbReference type="EMBL" id="KAK0609881.1"/>
    </source>
</evidence>
<evidence type="ECO:0000313" key="2">
    <source>
        <dbReference type="Proteomes" id="UP001174934"/>
    </source>
</evidence>
<organism evidence="1 2">
    <name type="scientific">Bombardia bombarda</name>
    <dbReference type="NCBI Taxonomy" id="252184"/>
    <lineage>
        <taxon>Eukaryota</taxon>
        <taxon>Fungi</taxon>
        <taxon>Dikarya</taxon>
        <taxon>Ascomycota</taxon>
        <taxon>Pezizomycotina</taxon>
        <taxon>Sordariomycetes</taxon>
        <taxon>Sordariomycetidae</taxon>
        <taxon>Sordariales</taxon>
        <taxon>Lasiosphaeriaceae</taxon>
        <taxon>Bombardia</taxon>
    </lineage>
</organism>
<reference evidence="1" key="1">
    <citation type="submission" date="2023-06" db="EMBL/GenBank/DDBJ databases">
        <title>Genome-scale phylogeny and comparative genomics of the fungal order Sordariales.</title>
        <authorList>
            <consortium name="Lawrence Berkeley National Laboratory"/>
            <person name="Hensen N."/>
            <person name="Bonometti L."/>
            <person name="Westerberg I."/>
            <person name="Brannstrom I.O."/>
            <person name="Guillou S."/>
            <person name="Cros-Aarteil S."/>
            <person name="Calhoun S."/>
            <person name="Haridas S."/>
            <person name="Kuo A."/>
            <person name="Mondo S."/>
            <person name="Pangilinan J."/>
            <person name="Riley R."/>
            <person name="LaButti K."/>
            <person name="Andreopoulos B."/>
            <person name="Lipzen A."/>
            <person name="Chen C."/>
            <person name="Yanf M."/>
            <person name="Daum C."/>
            <person name="Ng V."/>
            <person name="Clum A."/>
            <person name="Steindorff A."/>
            <person name="Ohm R."/>
            <person name="Martin F."/>
            <person name="Silar P."/>
            <person name="Natvig D."/>
            <person name="Lalanne C."/>
            <person name="Gautier V."/>
            <person name="Ament-velasquez S.L."/>
            <person name="Kruys A."/>
            <person name="Hutchinson M.I."/>
            <person name="Powell A.J."/>
            <person name="Barry K."/>
            <person name="Miller A.N."/>
            <person name="Grigoriev I.V."/>
            <person name="Debuchy R."/>
            <person name="Gladieux P."/>
            <person name="Thoren M.H."/>
            <person name="Johannesson H."/>
        </authorList>
    </citation>
    <scope>NUCLEOTIDE SEQUENCE</scope>
    <source>
        <strain evidence="1">SMH3391-2</strain>
    </source>
</reference>
<dbReference type="AlphaFoldDB" id="A0AA39WCD2"/>
<feature type="non-terminal residue" evidence="1">
    <location>
        <position position="1"/>
    </location>
</feature>
<gene>
    <name evidence="1" type="ORF">B0T17DRAFT_500887</name>
</gene>
<protein>
    <recommendedName>
        <fullName evidence="3">SET domain-containing protein</fullName>
    </recommendedName>
</protein>
<proteinExistence type="predicted"/>
<dbReference type="EMBL" id="JAULSR010000011">
    <property type="protein sequence ID" value="KAK0609881.1"/>
    <property type="molecule type" value="Genomic_DNA"/>
</dbReference>
<comment type="caution">
    <text evidence="1">The sequence shown here is derived from an EMBL/GenBank/DDBJ whole genome shotgun (WGS) entry which is preliminary data.</text>
</comment>
<keyword evidence="2" id="KW-1185">Reference proteome</keyword>
<evidence type="ECO:0008006" key="3">
    <source>
        <dbReference type="Google" id="ProtNLM"/>
    </source>
</evidence>
<accession>A0AA39WCD2</accession>
<name>A0AA39WCD2_9PEZI</name>